<dbReference type="InterPro" id="IPR010987">
    <property type="entry name" value="Glutathione-S-Trfase_C-like"/>
</dbReference>
<dbReference type="OrthoDB" id="206598at2759"/>
<keyword evidence="3" id="KW-1185">Reference proteome</keyword>
<comment type="caution">
    <text evidence="2">The sequence shown here is derived from an EMBL/GenBank/DDBJ whole genome shotgun (WGS) entry which is preliminary data.</text>
</comment>
<evidence type="ECO:0000259" key="1">
    <source>
        <dbReference type="PROSITE" id="PS50405"/>
    </source>
</evidence>
<dbReference type="PROSITE" id="PS50405">
    <property type="entry name" value="GST_CTER"/>
    <property type="match status" value="1"/>
</dbReference>
<proteinExistence type="predicted"/>
<dbReference type="Pfam" id="PF13679">
    <property type="entry name" value="Methyltransf_32"/>
    <property type="match status" value="1"/>
</dbReference>
<gene>
    <name evidence="2" type="ORF">FWK35_00002017</name>
</gene>
<dbReference type="CDD" id="cd02440">
    <property type="entry name" value="AdoMet_MTases"/>
    <property type="match status" value="1"/>
</dbReference>
<dbReference type="Proteomes" id="UP000478052">
    <property type="component" value="Unassembled WGS sequence"/>
</dbReference>
<feature type="domain" description="GST C-terminal" evidence="1">
    <location>
        <begin position="119"/>
        <end position="267"/>
    </location>
</feature>
<accession>A0A6G0Z4D8</accession>
<evidence type="ECO:0000313" key="2">
    <source>
        <dbReference type="EMBL" id="KAF0765382.1"/>
    </source>
</evidence>
<dbReference type="InterPro" id="IPR029063">
    <property type="entry name" value="SAM-dependent_MTases_sf"/>
</dbReference>
<dbReference type="SUPFAM" id="SSF53335">
    <property type="entry name" value="S-adenosyl-L-methionine-dependent methyltransferases"/>
    <property type="match status" value="1"/>
</dbReference>
<dbReference type="Gene3D" id="3.40.50.150">
    <property type="entry name" value="Vaccinia Virus protein VP39"/>
    <property type="match status" value="1"/>
</dbReference>
<name>A0A6G0Z4D8_APHCR</name>
<dbReference type="EMBL" id="VUJU01001412">
    <property type="protein sequence ID" value="KAF0765382.1"/>
    <property type="molecule type" value="Genomic_DNA"/>
</dbReference>
<organism evidence="2 3">
    <name type="scientific">Aphis craccivora</name>
    <name type="common">Cowpea aphid</name>
    <dbReference type="NCBI Taxonomy" id="307492"/>
    <lineage>
        <taxon>Eukaryota</taxon>
        <taxon>Metazoa</taxon>
        <taxon>Ecdysozoa</taxon>
        <taxon>Arthropoda</taxon>
        <taxon>Hexapoda</taxon>
        <taxon>Insecta</taxon>
        <taxon>Pterygota</taxon>
        <taxon>Neoptera</taxon>
        <taxon>Paraneoptera</taxon>
        <taxon>Hemiptera</taxon>
        <taxon>Sternorrhyncha</taxon>
        <taxon>Aphidomorpha</taxon>
        <taxon>Aphidoidea</taxon>
        <taxon>Aphididae</taxon>
        <taxon>Aphidini</taxon>
        <taxon>Aphis</taxon>
        <taxon>Aphis</taxon>
    </lineage>
</organism>
<dbReference type="AlphaFoldDB" id="A0A6G0Z4D8"/>
<dbReference type="PANTHER" id="PTHR13369">
    <property type="match status" value="1"/>
</dbReference>
<protein>
    <recommendedName>
        <fullName evidence="1">GST C-terminal domain-containing protein</fullName>
    </recommendedName>
</protein>
<reference evidence="2 3" key="1">
    <citation type="submission" date="2019-08" db="EMBL/GenBank/DDBJ databases">
        <title>Whole genome of Aphis craccivora.</title>
        <authorList>
            <person name="Voronova N.V."/>
            <person name="Shulinski R.S."/>
            <person name="Bandarenka Y.V."/>
            <person name="Zhorov D.G."/>
            <person name="Warner D."/>
        </authorList>
    </citation>
    <scope>NUCLEOTIDE SEQUENCE [LARGE SCALE GENOMIC DNA]</scope>
    <source>
        <strain evidence="2">180601</strain>
        <tissue evidence="2">Whole Body</tissue>
    </source>
</reference>
<dbReference type="InterPro" id="IPR025714">
    <property type="entry name" value="Methyltranfer_dom"/>
</dbReference>
<evidence type="ECO:0000313" key="3">
    <source>
        <dbReference type="Proteomes" id="UP000478052"/>
    </source>
</evidence>
<dbReference type="GO" id="GO:0005737">
    <property type="term" value="C:cytoplasm"/>
    <property type="evidence" value="ECO:0007669"/>
    <property type="project" value="TreeGrafter"/>
</dbReference>
<dbReference type="PANTHER" id="PTHR13369:SF0">
    <property type="entry name" value="GLUTATHIONE S-TRANSFERASE C-TERMINAL DOMAIN-CONTAINING PROTEIN"/>
    <property type="match status" value="1"/>
</dbReference>
<sequence>MSSLFVNIIDLDKTNGHVICSLQTSIVLFVCQYVKAPVILVISKNIEAKDNKFKFSINDLCYSIILEKDLPRPASDCLLPVFQNNNGYYCTAGFCSSIRMLIKSIQKNWIWLLGFRQSCLSACAEVSSWTKYCEVLLQASTNSFFNYQMSDENDTYLIPIQLARFECHLSQPLQIHNINKRLNEKSLHLTQRFADEDNPTLSDVLILPNIYIAYELLGENTMNTFLPLTLKWYKSVLERLNISSYLESIIFDRVKLPKNFILPEVPFHSLYKCDVRRYNPRAKIYVKQNVQDIIQAFDTININMDLSSNNLCPIDWDKLPYEVRPSGGDIPDKRLIRKTQQLENLIHSTLNVVKNGDVVVDFCCGSGHLGIVIAYIVPNITVILIDNKEESLRRAKERVEKLDLKNIMIVHSNLDYFKANFQVALYHVGLCLHGCGVATDLVLEKCLQQNAAFVVCPCCYGGVQDNHILEYPRSQALRKANFSFEDYLVLCHCADQTHFDPNCTKTQQGYTCMAAVDKDRATRAIEVGYNVTLSKLEPPTCTPKNNMLIGIPS</sequence>